<dbReference type="InterPro" id="IPR036412">
    <property type="entry name" value="HAD-like_sf"/>
</dbReference>
<keyword evidence="1" id="KW-0378">Hydrolase</keyword>
<dbReference type="PANTHER" id="PTHR43344">
    <property type="entry name" value="PHOSPHOSERINE PHOSPHATASE"/>
    <property type="match status" value="1"/>
</dbReference>
<dbReference type="SUPFAM" id="SSF56784">
    <property type="entry name" value="HAD-like"/>
    <property type="match status" value="1"/>
</dbReference>
<sequence>MCCDVVSAKPVAFFDFDGTLTTGDTLMPFLKFLVGSPIYYTKLTVNSHYILAYFLKVLRNDVAKRLLLKGYLAGYRLGHLYEKGQKFADEIIPLMLRREGMELVKWHQSQGHDCVLVSASFDIYLKAWARRENLSSVICTNLEEKDGGLVSDTIFGKNCHGNEKSERIANWIKNHNPSKTYAYGDTAGDLPMLRTVDYGFMWNERKQQFVRV</sequence>
<protein>
    <submittedName>
        <fullName evidence="1">HAD-IB family hydrolase</fullName>
    </submittedName>
</protein>
<dbReference type="InterPro" id="IPR023214">
    <property type="entry name" value="HAD_sf"/>
</dbReference>
<accession>A0AAU7KZH2</accession>
<dbReference type="InterPro" id="IPR050582">
    <property type="entry name" value="HAD-like_SerB"/>
</dbReference>
<proteinExistence type="predicted"/>
<dbReference type="RefSeq" id="WP_348816166.1">
    <property type="nucleotide sequence ID" value="NZ_CP098828.1"/>
</dbReference>
<organism evidence="1">
    <name type="scientific">Halomonas sp. H10-59</name>
    <dbReference type="NCBI Taxonomy" id="2950874"/>
    <lineage>
        <taxon>Bacteria</taxon>
        <taxon>Pseudomonadati</taxon>
        <taxon>Pseudomonadota</taxon>
        <taxon>Gammaproteobacteria</taxon>
        <taxon>Oceanospirillales</taxon>
        <taxon>Halomonadaceae</taxon>
        <taxon>Halomonas</taxon>
    </lineage>
</organism>
<dbReference type="GO" id="GO:0016787">
    <property type="term" value="F:hydrolase activity"/>
    <property type="evidence" value="ECO:0007669"/>
    <property type="project" value="UniProtKB-KW"/>
</dbReference>
<dbReference type="AlphaFoldDB" id="A0AAU7KZH2"/>
<dbReference type="CDD" id="cd02612">
    <property type="entry name" value="HAD_PGPPase"/>
    <property type="match status" value="1"/>
</dbReference>
<dbReference type="InterPro" id="IPR006385">
    <property type="entry name" value="HAD_hydro_SerB1"/>
</dbReference>
<dbReference type="Gene3D" id="1.20.1440.100">
    <property type="entry name" value="SG protein - dephosphorylation function"/>
    <property type="match status" value="1"/>
</dbReference>
<evidence type="ECO:0000313" key="1">
    <source>
        <dbReference type="EMBL" id="XBO77201.1"/>
    </source>
</evidence>
<dbReference type="NCBIfam" id="TIGR01490">
    <property type="entry name" value="HAD-SF-IB-hyp1"/>
    <property type="match status" value="1"/>
</dbReference>
<name>A0AAU7KZH2_9GAMM</name>
<dbReference type="NCBIfam" id="TIGR01488">
    <property type="entry name" value="HAD-SF-IB"/>
    <property type="match status" value="1"/>
</dbReference>
<dbReference type="Gene3D" id="3.40.50.1000">
    <property type="entry name" value="HAD superfamily/HAD-like"/>
    <property type="match status" value="1"/>
</dbReference>
<gene>
    <name evidence="1" type="ORF">NFG57_08585</name>
</gene>
<dbReference type="EMBL" id="CP098828">
    <property type="protein sequence ID" value="XBO77201.1"/>
    <property type="molecule type" value="Genomic_DNA"/>
</dbReference>
<dbReference type="Pfam" id="PF12710">
    <property type="entry name" value="HAD"/>
    <property type="match status" value="1"/>
</dbReference>
<reference evidence="1" key="1">
    <citation type="submission" date="2022-06" db="EMBL/GenBank/DDBJ databases">
        <title>A novel DMS-producing enzyme.</title>
        <authorList>
            <person name="Zhang Y."/>
        </authorList>
    </citation>
    <scope>NUCLEOTIDE SEQUENCE</scope>
    <source>
        <strain evidence="1">H10-59</strain>
    </source>
</reference>